<feature type="region of interest" description="Disordered" evidence="1">
    <location>
        <begin position="1"/>
        <end position="115"/>
    </location>
</feature>
<name>A0A6J4LDL6_9ACTN</name>
<feature type="compositionally biased region" description="Basic residues" evidence="1">
    <location>
        <begin position="210"/>
        <end position="219"/>
    </location>
</feature>
<proteinExistence type="predicted"/>
<evidence type="ECO:0000313" key="2">
    <source>
        <dbReference type="EMBL" id="CAA9328846.1"/>
    </source>
</evidence>
<feature type="compositionally biased region" description="Basic and acidic residues" evidence="1">
    <location>
        <begin position="13"/>
        <end position="23"/>
    </location>
</feature>
<evidence type="ECO:0000256" key="1">
    <source>
        <dbReference type="SAM" id="MobiDB-lite"/>
    </source>
</evidence>
<feature type="compositionally biased region" description="Basic and acidic residues" evidence="1">
    <location>
        <begin position="79"/>
        <end position="88"/>
    </location>
</feature>
<protein>
    <submittedName>
        <fullName evidence="2">BRAMP</fullName>
    </submittedName>
</protein>
<feature type="compositionally biased region" description="Basic residues" evidence="1">
    <location>
        <begin position="133"/>
        <end position="146"/>
    </location>
</feature>
<dbReference type="AlphaFoldDB" id="A0A6J4LDL6"/>
<gene>
    <name evidence="2" type="ORF">AVDCRST_MAG29-906</name>
</gene>
<organism evidence="2">
    <name type="scientific">uncultured Nocardioidaceae bacterium</name>
    <dbReference type="NCBI Taxonomy" id="253824"/>
    <lineage>
        <taxon>Bacteria</taxon>
        <taxon>Bacillati</taxon>
        <taxon>Actinomycetota</taxon>
        <taxon>Actinomycetes</taxon>
        <taxon>Propionibacteriales</taxon>
        <taxon>Nocardioidaceae</taxon>
        <taxon>environmental samples</taxon>
    </lineage>
</organism>
<reference evidence="2" key="1">
    <citation type="submission" date="2020-02" db="EMBL/GenBank/DDBJ databases">
        <authorList>
            <person name="Meier V. D."/>
        </authorList>
    </citation>
    <scope>NUCLEOTIDE SEQUENCE</scope>
    <source>
        <strain evidence="2">AVDCRST_MAG29</strain>
    </source>
</reference>
<feature type="compositionally biased region" description="Low complexity" evidence="1">
    <location>
        <begin position="177"/>
        <end position="186"/>
    </location>
</feature>
<accession>A0A6J4LDL6</accession>
<feature type="non-terminal residue" evidence="2">
    <location>
        <position position="243"/>
    </location>
</feature>
<sequence length="243" mass="27409">DSSRPGGRAPSLRRADGAVHQRDAQALAGTEPHRRSRPQEQPAHARARRPGRGDQGRGPRHRHRRVAGHDRARRRGRRLAGDLREGAGRGHPGPGRSGLARRQQLGDEAGRRTALRLLRPAQRRGPVRLLRPRRRMRHHRQRGRRQALRDERAVQPAAPGLHHPAAGRRRLDRRGRAGPVLPRPGVGRPGERLHPPQHDVHDLQPDAPRRHAACCRRRAGVREPTQRVGRRLRTRPGESRAPL</sequence>
<feature type="non-terminal residue" evidence="2">
    <location>
        <position position="1"/>
    </location>
</feature>
<feature type="compositionally biased region" description="Basic and acidic residues" evidence="1">
    <location>
        <begin position="189"/>
        <end position="209"/>
    </location>
</feature>
<feature type="region of interest" description="Disordered" evidence="1">
    <location>
        <begin position="133"/>
        <end position="243"/>
    </location>
</feature>
<feature type="compositionally biased region" description="Basic residues" evidence="1">
    <location>
        <begin position="58"/>
        <end position="78"/>
    </location>
</feature>
<dbReference type="EMBL" id="CADCUG010000049">
    <property type="protein sequence ID" value="CAA9328846.1"/>
    <property type="molecule type" value="Genomic_DNA"/>
</dbReference>